<feature type="compositionally biased region" description="Polar residues" evidence="7">
    <location>
        <begin position="255"/>
        <end position="268"/>
    </location>
</feature>
<dbReference type="InParanoid" id="A0A316VFQ9"/>
<name>A0A316VFQ9_9BASI</name>
<feature type="region of interest" description="Disordered" evidence="7">
    <location>
        <begin position="144"/>
        <end position="170"/>
    </location>
</feature>
<dbReference type="InterPro" id="IPR003689">
    <property type="entry name" value="ZIP"/>
</dbReference>
<evidence type="ECO:0000313" key="10">
    <source>
        <dbReference type="Proteomes" id="UP000245771"/>
    </source>
</evidence>
<evidence type="ECO:0000313" key="9">
    <source>
        <dbReference type="EMBL" id="PWN36154.1"/>
    </source>
</evidence>
<dbReference type="OrthoDB" id="19859at2759"/>
<feature type="transmembrane region" description="Helical" evidence="8">
    <location>
        <begin position="279"/>
        <end position="299"/>
    </location>
</feature>
<evidence type="ECO:0000256" key="8">
    <source>
        <dbReference type="SAM" id="Phobius"/>
    </source>
</evidence>
<dbReference type="PANTHER" id="PTHR16133">
    <property type="entry name" value="SOLUTE CARRIER FAMILY 39 ZINC TRANSPORTER , MEMBER 9-RELATED"/>
    <property type="match status" value="1"/>
</dbReference>
<keyword evidence="5" id="KW-0333">Golgi apparatus</keyword>
<dbReference type="Pfam" id="PF02535">
    <property type="entry name" value="Zip"/>
    <property type="match status" value="1"/>
</dbReference>
<dbReference type="EMBL" id="KZ819603">
    <property type="protein sequence ID" value="PWN36154.1"/>
    <property type="molecule type" value="Genomic_DNA"/>
</dbReference>
<dbReference type="InterPro" id="IPR045891">
    <property type="entry name" value="ZIP9"/>
</dbReference>
<keyword evidence="3 8" id="KW-0812">Transmembrane</keyword>
<feature type="transmembrane region" description="Helical" evidence="8">
    <location>
        <begin position="344"/>
        <end position="363"/>
    </location>
</feature>
<keyword evidence="4 8" id="KW-1133">Transmembrane helix</keyword>
<evidence type="ECO:0000256" key="2">
    <source>
        <dbReference type="ARBA" id="ARBA00004394"/>
    </source>
</evidence>
<evidence type="ECO:0000256" key="6">
    <source>
        <dbReference type="ARBA" id="ARBA00023136"/>
    </source>
</evidence>
<evidence type="ECO:0000256" key="3">
    <source>
        <dbReference type="ARBA" id="ARBA00022692"/>
    </source>
</evidence>
<sequence length="476" mass="50390">MVTSPLVVLALQCAGMLTGTFICGIIPLYLSLSKTKLRMLEVIGAGLLVGASMTVVLPEGVQALYSAGEGHHSHEHGIMAQSTSHLSQIPSTLASGQAQSSWAWSKLSKRTTRERDFDPENTVGIALLAGFLVMFLIDQIASPGAHVHAGPSGPDREAHSHWHGPSHRPEALRLTRASSLMISKDDPSQSLNSSSGRHFRVDPSSTESSPEQMPADHDYVPHSQAHLLDDSHHTGTSTTSRDDSRPANRPRKSSDAQNRGTSANGGHSDSSHSRSIRQAFASIAGLIIHAAADGIAMGASAGSDDDSLKLVVLLAIMIHKAPAAFGLCTLLMGQRLHKSQIRKAIAIFSLSTPVGAIFTYLFLSLVLKSSPDSNSNGIGSEHIGGALTFSAGTFMFVAMHAVQELTSAAADIDLDASTHHHHHGHAHHYEGVSTSPHGAPAEALPRQILGRTGRLSCFLLGTILPKILQGLVGHHH</sequence>
<evidence type="ECO:0000256" key="5">
    <source>
        <dbReference type="ARBA" id="ARBA00023034"/>
    </source>
</evidence>
<feature type="transmembrane region" description="Helical" evidence="8">
    <location>
        <begin position="383"/>
        <end position="402"/>
    </location>
</feature>
<dbReference type="RefSeq" id="XP_025356456.1">
    <property type="nucleotide sequence ID" value="XM_025498930.1"/>
</dbReference>
<feature type="transmembrane region" description="Helical" evidence="8">
    <location>
        <begin position="6"/>
        <end position="30"/>
    </location>
</feature>
<evidence type="ECO:0000256" key="7">
    <source>
        <dbReference type="SAM" id="MobiDB-lite"/>
    </source>
</evidence>
<dbReference type="PANTHER" id="PTHR16133:SF0">
    <property type="entry name" value="ZINC_IRON REGULATED TRANSPORTER-RELATED PROTEIN 102B, ISOFORM E"/>
    <property type="match status" value="1"/>
</dbReference>
<keyword evidence="10" id="KW-1185">Reference proteome</keyword>
<dbReference type="GO" id="GO:0000139">
    <property type="term" value="C:Golgi membrane"/>
    <property type="evidence" value="ECO:0007669"/>
    <property type="project" value="UniProtKB-SubCell"/>
</dbReference>
<keyword evidence="6 8" id="KW-0472">Membrane</keyword>
<dbReference type="GO" id="GO:0046873">
    <property type="term" value="F:metal ion transmembrane transporter activity"/>
    <property type="evidence" value="ECO:0007669"/>
    <property type="project" value="InterPro"/>
</dbReference>
<dbReference type="GeneID" id="37020711"/>
<protein>
    <submittedName>
        <fullName evidence="9">Zip-domain-containing protein</fullName>
    </submittedName>
</protein>
<reference evidence="9 10" key="1">
    <citation type="journal article" date="2018" name="Mol. Biol. Evol.">
        <title>Broad Genomic Sampling Reveals a Smut Pathogenic Ancestry of the Fungal Clade Ustilaginomycotina.</title>
        <authorList>
            <person name="Kijpornyongpan T."/>
            <person name="Mondo S.J."/>
            <person name="Barry K."/>
            <person name="Sandor L."/>
            <person name="Lee J."/>
            <person name="Lipzen A."/>
            <person name="Pangilinan J."/>
            <person name="LaButti K."/>
            <person name="Hainaut M."/>
            <person name="Henrissat B."/>
            <person name="Grigoriev I.V."/>
            <person name="Spatafora J.W."/>
            <person name="Aime M.C."/>
        </authorList>
    </citation>
    <scope>NUCLEOTIDE SEQUENCE [LARGE SCALE GENOMIC DNA]</scope>
    <source>
        <strain evidence="9 10">MCA 3882</strain>
    </source>
</reference>
<organism evidence="9 10">
    <name type="scientific">Meira miltonrushii</name>
    <dbReference type="NCBI Taxonomy" id="1280837"/>
    <lineage>
        <taxon>Eukaryota</taxon>
        <taxon>Fungi</taxon>
        <taxon>Dikarya</taxon>
        <taxon>Basidiomycota</taxon>
        <taxon>Ustilaginomycotina</taxon>
        <taxon>Exobasidiomycetes</taxon>
        <taxon>Exobasidiales</taxon>
        <taxon>Brachybasidiaceae</taxon>
        <taxon>Meira</taxon>
    </lineage>
</organism>
<dbReference type="GO" id="GO:0006829">
    <property type="term" value="P:zinc ion transport"/>
    <property type="evidence" value="ECO:0007669"/>
    <property type="project" value="InterPro"/>
</dbReference>
<comment type="subcellular location">
    <subcellularLocation>
        <location evidence="1">Endomembrane system</location>
        <topology evidence="1">Multi-pass membrane protein</topology>
    </subcellularLocation>
    <subcellularLocation>
        <location evidence="2">Golgi apparatus membrane</location>
    </subcellularLocation>
</comment>
<feature type="transmembrane region" description="Helical" evidence="8">
    <location>
        <begin position="311"/>
        <end position="332"/>
    </location>
</feature>
<dbReference type="AlphaFoldDB" id="A0A316VFQ9"/>
<feature type="region of interest" description="Disordered" evidence="7">
    <location>
        <begin position="421"/>
        <end position="441"/>
    </location>
</feature>
<feature type="region of interest" description="Disordered" evidence="7">
    <location>
        <begin position="184"/>
        <end position="274"/>
    </location>
</feature>
<gene>
    <name evidence="9" type="ORF">FA14DRAFT_161003</name>
</gene>
<evidence type="ECO:0000256" key="4">
    <source>
        <dbReference type="ARBA" id="ARBA00022989"/>
    </source>
</evidence>
<dbReference type="STRING" id="1280837.A0A316VFQ9"/>
<proteinExistence type="predicted"/>
<dbReference type="Proteomes" id="UP000245771">
    <property type="component" value="Unassembled WGS sequence"/>
</dbReference>
<accession>A0A316VFQ9</accession>
<evidence type="ECO:0000256" key="1">
    <source>
        <dbReference type="ARBA" id="ARBA00004127"/>
    </source>
</evidence>